<dbReference type="GO" id="GO:0006310">
    <property type="term" value="P:DNA recombination"/>
    <property type="evidence" value="ECO:0007669"/>
    <property type="project" value="InterPro"/>
</dbReference>
<gene>
    <name evidence="8" type="ORF">GCM10025874_03910</name>
</gene>
<evidence type="ECO:0000256" key="6">
    <source>
        <dbReference type="ARBA" id="ARBA00023204"/>
    </source>
</evidence>
<keyword evidence="9" id="KW-1185">Reference proteome</keyword>
<dbReference type="FunFam" id="3.40.50.300:FF:000356">
    <property type="entry name" value="DNA repair protein RecN"/>
    <property type="match status" value="1"/>
</dbReference>
<dbReference type="CDD" id="cd03241">
    <property type="entry name" value="ABC_RecN"/>
    <property type="match status" value="1"/>
</dbReference>
<dbReference type="GO" id="GO:0009432">
    <property type="term" value="P:SOS response"/>
    <property type="evidence" value="ECO:0007669"/>
    <property type="project" value="TreeGrafter"/>
</dbReference>
<evidence type="ECO:0000256" key="1">
    <source>
        <dbReference type="ARBA" id="ARBA00009441"/>
    </source>
</evidence>
<comment type="similarity">
    <text evidence="1">Belongs to the RecN family.</text>
</comment>
<accession>A0AA37UAE6</accession>
<evidence type="ECO:0000256" key="7">
    <source>
        <dbReference type="ARBA" id="ARBA00033408"/>
    </source>
</evidence>
<proteinExistence type="inferred from homology"/>
<dbReference type="InterPro" id="IPR004604">
    <property type="entry name" value="DNA_recomb/repair_RecN"/>
</dbReference>
<reference evidence="8 9" key="1">
    <citation type="journal article" date="2014" name="Int. J. Syst. Evol. Microbiol.">
        <title>Complete genome sequence of Corynebacterium casei LMG S-19264T (=DSM 44701T), isolated from a smear-ripened cheese.</title>
        <authorList>
            <consortium name="US DOE Joint Genome Institute (JGI-PGF)"/>
            <person name="Walter F."/>
            <person name="Albersmeier A."/>
            <person name="Kalinowski J."/>
            <person name="Ruckert C."/>
        </authorList>
    </citation>
    <scope>NUCLEOTIDE SEQUENCE [LARGE SCALE GENOMIC DNA]</scope>
    <source>
        <strain evidence="8 9">NBRC 112289</strain>
    </source>
</reference>
<dbReference type="Proteomes" id="UP001157160">
    <property type="component" value="Unassembled WGS sequence"/>
</dbReference>
<dbReference type="GO" id="GO:0005524">
    <property type="term" value="F:ATP binding"/>
    <property type="evidence" value="ECO:0007669"/>
    <property type="project" value="UniProtKB-KW"/>
</dbReference>
<dbReference type="GO" id="GO:0043590">
    <property type="term" value="C:bacterial nucleoid"/>
    <property type="evidence" value="ECO:0007669"/>
    <property type="project" value="TreeGrafter"/>
</dbReference>
<keyword evidence="4" id="KW-0227">DNA damage</keyword>
<dbReference type="AlphaFoldDB" id="A0AA37UAE6"/>
<keyword evidence="3" id="KW-0547">Nucleotide-binding</keyword>
<dbReference type="PANTHER" id="PTHR11059:SF0">
    <property type="entry name" value="DNA REPAIR PROTEIN RECN"/>
    <property type="match status" value="1"/>
</dbReference>
<protein>
    <recommendedName>
        <fullName evidence="2">DNA repair protein RecN</fullName>
    </recommendedName>
    <alternativeName>
        <fullName evidence="7">Recombination protein N</fullName>
    </alternativeName>
</protein>
<name>A0AA37UAE6_9MICO</name>
<evidence type="ECO:0000256" key="4">
    <source>
        <dbReference type="ARBA" id="ARBA00022763"/>
    </source>
</evidence>
<dbReference type="Gene3D" id="3.40.50.300">
    <property type="entry name" value="P-loop containing nucleotide triphosphate hydrolases"/>
    <property type="match status" value="1"/>
</dbReference>
<sequence>MQDALSAIEGARRQLDRVVAHDATLQPIAESLGEASYLVSDISAQLSTYLDGLDDDSGRELETLQERRALLAGLIRKHGPTLDDVIDRLSTGSGRLLELDNDGERIEALTASVAADLAETERLAGGLTALRTAAAEQLAERVTAELAALAMPQARLSVAVTEREELGRSGRDLVSILLQPHPGSEPRPLGKGASGGELSRVMLAIEVVIAGSDPVPTFVFDEVDSGVGGASAIEIGRRLARLAESAQVIVVTHLAQVAAFATNHLRVAKDSDGAVTASSVEQLTGHARLAEMARLLSGLSDSDSALAHAQELIDTARASV</sequence>
<evidence type="ECO:0000256" key="3">
    <source>
        <dbReference type="ARBA" id="ARBA00022741"/>
    </source>
</evidence>
<keyword evidence="6" id="KW-0234">DNA repair</keyword>
<keyword evidence="5" id="KW-0067">ATP-binding</keyword>
<evidence type="ECO:0000313" key="8">
    <source>
        <dbReference type="EMBL" id="GMA27138.1"/>
    </source>
</evidence>
<dbReference type="GO" id="GO:0006281">
    <property type="term" value="P:DNA repair"/>
    <property type="evidence" value="ECO:0007669"/>
    <property type="project" value="UniProtKB-KW"/>
</dbReference>
<evidence type="ECO:0000256" key="2">
    <source>
        <dbReference type="ARBA" id="ARBA00021315"/>
    </source>
</evidence>
<comment type="caution">
    <text evidence="8">The sequence shown here is derived from an EMBL/GenBank/DDBJ whole genome shotgun (WGS) entry which is preliminary data.</text>
</comment>
<dbReference type="InterPro" id="IPR027417">
    <property type="entry name" value="P-loop_NTPase"/>
</dbReference>
<dbReference type="EMBL" id="BSUL01000001">
    <property type="protein sequence ID" value="GMA27138.1"/>
    <property type="molecule type" value="Genomic_DNA"/>
</dbReference>
<evidence type="ECO:0000256" key="5">
    <source>
        <dbReference type="ARBA" id="ARBA00022840"/>
    </source>
</evidence>
<organism evidence="8 9">
    <name type="scientific">Arenivirga flava</name>
    <dbReference type="NCBI Taxonomy" id="1930060"/>
    <lineage>
        <taxon>Bacteria</taxon>
        <taxon>Bacillati</taxon>
        <taxon>Actinomycetota</taxon>
        <taxon>Actinomycetes</taxon>
        <taxon>Micrococcales</taxon>
        <taxon>Microbacteriaceae</taxon>
        <taxon>Arenivirga</taxon>
    </lineage>
</organism>
<dbReference type="PANTHER" id="PTHR11059">
    <property type="entry name" value="DNA REPAIR PROTEIN RECN"/>
    <property type="match status" value="1"/>
</dbReference>
<evidence type="ECO:0000313" key="9">
    <source>
        <dbReference type="Proteomes" id="UP001157160"/>
    </source>
</evidence>
<dbReference type="SUPFAM" id="SSF52540">
    <property type="entry name" value="P-loop containing nucleoside triphosphate hydrolases"/>
    <property type="match status" value="1"/>
</dbReference>